<dbReference type="InterPro" id="IPR005184">
    <property type="entry name" value="DUF306_Meta_HslJ"/>
</dbReference>
<dbReference type="PANTHER" id="PTHR35535:SF1">
    <property type="entry name" value="HEAT SHOCK PROTEIN HSLJ"/>
    <property type="match status" value="1"/>
</dbReference>
<evidence type="ECO:0000256" key="1">
    <source>
        <dbReference type="SAM" id="SignalP"/>
    </source>
</evidence>
<dbReference type="PROSITE" id="PS51257">
    <property type="entry name" value="PROKAR_LIPOPROTEIN"/>
    <property type="match status" value="1"/>
</dbReference>
<reference evidence="3 4" key="1">
    <citation type="submission" date="2020-08" db="EMBL/GenBank/DDBJ databases">
        <title>Genomic Encyclopedia of Type Strains, Phase IV (KMG-IV): sequencing the most valuable type-strain genomes for metagenomic binning, comparative biology and taxonomic classification.</title>
        <authorList>
            <person name="Goeker M."/>
        </authorList>
    </citation>
    <scope>NUCLEOTIDE SEQUENCE [LARGE SCALE GENOMIC DNA]</scope>
    <source>
        <strain evidence="3 4">DSM 29568</strain>
    </source>
</reference>
<sequence length="135" mass="14972">MKKIILFLTVTFSLMACQNTSPSKDLVEGTYNVTNVETQDVTTFNVSIVIDETKTKLSGKSACNSYAGALTLGENNTFDADKLGLTRMYCKDQMEIERSFIEAMTAVSNYMFDGEVLLLNTTEGKTLIKAQLQKK</sequence>
<dbReference type="AlphaFoldDB" id="A0A840EIM2"/>
<organism evidence="3 4">
    <name type="scientific">Mesonia hippocampi</name>
    <dbReference type="NCBI Taxonomy" id="1628250"/>
    <lineage>
        <taxon>Bacteria</taxon>
        <taxon>Pseudomonadati</taxon>
        <taxon>Bacteroidota</taxon>
        <taxon>Flavobacteriia</taxon>
        <taxon>Flavobacteriales</taxon>
        <taxon>Flavobacteriaceae</taxon>
        <taxon>Mesonia</taxon>
    </lineage>
</organism>
<name>A0A840EIM2_9FLAO</name>
<dbReference type="Proteomes" id="UP000553034">
    <property type="component" value="Unassembled WGS sequence"/>
</dbReference>
<keyword evidence="4" id="KW-1185">Reference proteome</keyword>
<feature type="domain" description="DUF306" evidence="2">
    <location>
        <begin position="24"/>
        <end position="129"/>
    </location>
</feature>
<dbReference type="PANTHER" id="PTHR35535">
    <property type="entry name" value="HEAT SHOCK PROTEIN HSLJ"/>
    <property type="match status" value="1"/>
</dbReference>
<dbReference type="Gene3D" id="2.40.128.270">
    <property type="match status" value="1"/>
</dbReference>
<keyword evidence="3" id="KW-0346">Stress response</keyword>
<evidence type="ECO:0000313" key="4">
    <source>
        <dbReference type="Proteomes" id="UP000553034"/>
    </source>
</evidence>
<comment type="caution">
    <text evidence="3">The sequence shown here is derived from an EMBL/GenBank/DDBJ whole genome shotgun (WGS) entry which is preliminary data.</text>
</comment>
<accession>A0A840EIM2</accession>
<feature type="chain" id="PRO_5032992225" evidence="1">
    <location>
        <begin position="17"/>
        <end position="135"/>
    </location>
</feature>
<dbReference type="InterPro" id="IPR053147">
    <property type="entry name" value="Hsp_HslJ-like"/>
</dbReference>
<dbReference type="RefSeq" id="WP_183476033.1">
    <property type="nucleotide sequence ID" value="NZ_JACIFO010000002.1"/>
</dbReference>
<evidence type="ECO:0000259" key="2">
    <source>
        <dbReference type="Pfam" id="PF03724"/>
    </source>
</evidence>
<keyword evidence="1" id="KW-0732">Signal</keyword>
<dbReference type="EMBL" id="JACIFO010000002">
    <property type="protein sequence ID" value="MBB4118239.1"/>
    <property type="molecule type" value="Genomic_DNA"/>
</dbReference>
<dbReference type="InterPro" id="IPR038670">
    <property type="entry name" value="HslJ-like_sf"/>
</dbReference>
<protein>
    <submittedName>
        <fullName evidence="3">Heat shock protein HslJ</fullName>
    </submittedName>
</protein>
<proteinExistence type="predicted"/>
<feature type="signal peptide" evidence="1">
    <location>
        <begin position="1"/>
        <end position="16"/>
    </location>
</feature>
<evidence type="ECO:0000313" key="3">
    <source>
        <dbReference type="EMBL" id="MBB4118239.1"/>
    </source>
</evidence>
<dbReference type="Pfam" id="PF03724">
    <property type="entry name" value="META"/>
    <property type="match status" value="1"/>
</dbReference>
<gene>
    <name evidence="3" type="ORF">GGR32_000513</name>
</gene>